<dbReference type="Proteomes" id="UP001341281">
    <property type="component" value="Chromosome 01"/>
</dbReference>
<evidence type="ECO:0000256" key="1">
    <source>
        <dbReference type="SAM" id="MobiDB-lite"/>
    </source>
</evidence>
<reference evidence="2 3" key="1">
    <citation type="submission" date="2024-02" db="EMBL/GenBank/DDBJ databases">
        <title>High-quality chromosome-scale genome assembly of Pensacola bahiagrass (Paspalum notatum Flugge var. saurae).</title>
        <authorList>
            <person name="Vega J.M."/>
            <person name="Podio M."/>
            <person name="Orjuela J."/>
            <person name="Siena L.A."/>
            <person name="Pessino S.C."/>
            <person name="Combes M.C."/>
            <person name="Mariac C."/>
            <person name="Albertini E."/>
            <person name="Pupilli F."/>
            <person name="Ortiz J.P.A."/>
            <person name="Leblanc O."/>
        </authorList>
    </citation>
    <scope>NUCLEOTIDE SEQUENCE [LARGE SCALE GENOMIC DNA]</scope>
    <source>
        <strain evidence="2">R1</strain>
        <tissue evidence="2">Leaf</tissue>
    </source>
</reference>
<proteinExistence type="predicted"/>
<keyword evidence="3" id="KW-1185">Reference proteome</keyword>
<sequence length="131" mass="14977">MRPAGLKRQCRPAPPSPLSCRRRRALPRGPARQPQRPAPPTCRPMSLAGLKRPWRQAPLCPLSHIRRTLPRGPVNQPLRRPPPICRSMRTASLKRPWRSVSPCSLSRRGRALPHRRAYHGQYITVPPLRHP</sequence>
<dbReference type="AlphaFoldDB" id="A0AAQ3PLB7"/>
<gene>
    <name evidence="2" type="ORF">U9M48_002619</name>
</gene>
<name>A0AAQ3PLB7_PASNO</name>
<dbReference type="EMBL" id="CP144745">
    <property type="protein sequence ID" value="WVZ51474.1"/>
    <property type="molecule type" value="Genomic_DNA"/>
</dbReference>
<feature type="region of interest" description="Disordered" evidence="1">
    <location>
        <begin position="1"/>
        <end position="47"/>
    </location>
</feature>
<evidence type="ECO:0000313" key="3">
    <source>
        <dbReference type="Proteomes" id="UP001341281"/>
    </source>
</evidence>
<feature type="region of interest" description="Disordered" evidence="1">
    <location>
        <begin position="66"/>
        <end position="85"/>
    </location>
</feature>
<evidence type="ECO:0000313" key="2">
    <source>
        <dbReference type="EMBL" id="WVZ51474.1"/>
    </source>
</evidence>
<accession>A0AAQ3PLB7</accession>
<protein>
    <submittedName>
        <fullName evidence="2">Uncharacterized protein</fullName>
    </submittedName>
</protein>
<organism evidence="2 3">
    <name type="scientific">Paspalum notatum var. saurae</name>
    <dbReference type="NCBI Taxonomy" id="547442"/>
    <lineage>
        <taxon>Eukaryota</taxon>
        <taxon>Viridiplantae</taxon>
        <taxon>Streptophyta</taxon>
        <taxon>Embryophyta</taxon>
        <taxon>Tracheophyta</taxon>
        <taxon>Spermatophyta</taxon>
        <taxon>Magnoliopsida</taxon>
        <taxon>Liliopsida</taxon>
        <taxon>Poales</taxon>
        <taxon>Poaceae</taxon>
        <taxon>PACMAD clade</taxon>
        <taxon>Panicoideae</taxon>
        <taxon>Andropogonodae</taxon>
        <taxon>Paspaleae</taxon>
        <taxon>Paspalinae</taxon>
        <taxon>Paspalum</taxon>
    </lineage>
</organism>